<keyword evidence="1" id="KW-1133">Transmembrane helix</keyword>
<dbReference type="Proteomes" id="UP000824260">
    <property type="component" value="Unassembled WGS sequence"/>
</dbReference>
<keyword evidence="1" id="KW-0472">Membrane</keyword>
<gene>
    <name evidence="2" type="ORF">IAA52_06415</name>
</gene>
<sequence length="78" mass="8941">MILYGALTRGLVWPNVLMSAAALLLSVCSNFLLATTQPALYDFYFMDRFHFWPVLFGCFLAHAIVEARRRRKADGQEK</sequence>
<feature type="transmembrane region" description="Helical" evidence="1">
    <location>
        <begin position="49"/>
        <end position="65"/>
    </location>
</feature>
<name>A0A9D0ZLF7_9FIRM</name>
<evidence type="ECO:0000313" key="2">
    <source>
        <dbReference type="EMBL" id="HIQ82722.1"/>
    </source>
</evidence>
<evidence type="ECO:0000313" key="3">
    <source>
        <dbReference type="Proteomes" id="UP000824260"/>
    </source>
</evidence>
<reference evidence="2" key="1">
    <citation type="submission" date="2020-10" db="EMBL/GenBank/DDBJ databases">
        <authorList>
            <person name="Gilroy R."/>
        </authorList>
    </citation>
    <scope>NUCLEOTIDE SEQUENCE</scope>
    <source>
        <strain evidence="2">ChiSjej6B24-2974</strain>
    </source>
</reference>
<dbReference type="AlphaFoldDB" id="A0A9D0ZLF7"/>
<dbReference type="EMBL" id="DVFZ01000062">
    <property type="protein sequence ID" value="HIQ82722.1"/>
    <property type="molecule type" value="Genomic_DNA"/>
</dbReference>
<protein>
    <submittedName>
        <fullName evidence="2">Uncharacterized protein</fullName>
    </submittedName>
</protein>
<keyword evidence="1" id="KW-0812">Transmembrane</keyword>
<comment type="caution">
    <text evidence="2">The sequence shown here is derived from an EMBL/GenBank/DDBJ whole genome shotgun (WGS) entry which is preliminary data.</text>
</comment>
<evidence type="ECO:0000256" key="1">
    <source>
        <dbReference type="SAM" id="Phobius"/>
    </source>
</evidence>
<organism evidence="2 3">
    <name type="scientific">Candidatus Pullichristensenella stercorigallinarum</name>
    <dbReference type="NCBI Taxonomy" id="2840909"/>
    <lineage>
        <taxon>Bacteria</taxon>
        <taxon>Bacillati</taxon>
        <taxon>Bacillota</taxon>
        <taxon>Clostridia</taxon>
        <taxon>Candidatus Pullichristensenella</taxon>
    </lineage>
</organism>
<accession>A0A9D0ZLF7</accession>
<proteinExistence type="predicted"/>
<reference evidence="2" key="2">
    <citation type="journal article" date="2021" name="PeerJ">
        <title>Extensive microbial diversity within the chicken gut microbiome revealed by metagenomics and culture.</title>
        <authorList>
            <person name="Gilroy R."/>
            <person name="Ravi A."/>
            <person name="Getino M."/>
            <person name="Pursley I."/>
            <person name="Horton D.L."/>
            <person name="Alikhan N.F."/>
            <person name="Baker D."/>
            <person name="Gharbi K."/>
            <person name="Hall N."/>
            <person name="Watson M."/>
            <person name="Adriaenssens E.M."/>
            <person name="Foster-Nyarko E."/>
            <person name="Jarju S."/>
            <person name="Secka A."/>
            <person name="Antonio M."/>
            <person name="Oren A."/>
            <person name="Chaudhuri R.R."/>
            <person name="La Ragione R."/>
            <person name="Hildebrand F."/>
            <person name="Pallen M.J."/>
        </authorList>
    </citation>
    <scope>NUCLEOTIDE SEQUENCE</scope>
    <source>
        <strain evidence="2">ChiSjej6B24-2974</strain>
    </source>
</reference>
<feature type="transmembrane region" description="Helical" evidence="1">
    <location>
        <begin position="12"/>
        <end position="34"/>
    </location>
</feature>